<dbReference type="OrthoDB" id="248320at2759"/>
<feature type="compositionally biased region" description="Basic residues" evidence="5">
    <location>
        <begin position="1748"/>
        <end position="1759"/>
    </location>
</feature>
<evidence type="ECO:0000256" key="4">
    <source>
        <dbReference type="SAM" id="Coils"/>
    </source>
</evidence>
<feature type="compositionally biased region" description="Acidic residues" evidence="5">
    <location>
        <begin position="1089"/>
        <end position="1141"/>
    </location>
</feature>
<feature type="compositionally biased region" description="Polar residues" evidence="5">
    <location>
        <begin position="1792"/>
        <end position="1801"/>
    </location>
</feature>
<gene>
    <name evidence="7" type="ORF">PNOK_0447500</name>
</gene>
<evidence type="ECO:0000313" key="8">
    <source>
        <dbReference type="Proteomes" id="UP000217199"/>
    </source>
</evidence>
<evidence type="ECO:0000256" key="2">
    <source>
        <dbReference type="ARBA" id="ARBA00022448"/>
    </source>
</evidence>
<feature type="region of interest" description="Disordered" evidence="5">
    <location>
        <begin position="1712"/>
        <end position="1801"/>
    </location>
</feature>
<dbReference type="Gene3D" id="2.130.10.10">
    <property type="entry name" value="YVTN repeat-like/Quinoprotein amine dehydrogenase"/>
    <property type="match status" value="1"/>
</dbReference>
<accession>A0A286UIV3</accession>
<feature type="region of interest" description="Disordered" evidence="5">
    <location>
        <begin position="976"/>
        <end position="1008"/>
    </location>
</feature>
<keyword evidence="8" id="KW-1185">Reference proteome</keyword>
<feature type="compositionally biased region" description="Basic and acidic residues" evidence="5">
    <location>
        <begin position="749"/>
        <end position="765"/>
    </location>
</feature>
<feature type="compositionally biased region" description="Basic and acidic residues" evidence="5">
    <location>
        <begin position="1186"/>
        <end position="1196"/>
    </location>
</feature>
<feature type="region of interest" description="Disordered" evidence="5">
    <location>
        <begin position="1029"/>
        <end position="1341"/>
    </location>
</feature>
<keyword evidence="4" id="KW-0175">Coiled coil</keyword>
<dbReference type="Proteomes" id="UP000217199">
    <property type="component" value="Unassembled WGS sequence"/>
</dbReference>
<evidence type="ECO:0000256" key="5">
    <source>
        <dbReference type="SAM" id="MobiDB-lite"/>
    </source>
</evidence>
<evidence type="ECO:0000259" key="6">
    <source>
        <dbReference type="Pfam" id="PF16755"/>
    </source>
</evidence>
<evidence type="ECO:0000313" key="7">
    <source>
        <dbReference type="EMBL" id="PAV19541.1"/>
    </source>
</evidence>
<feature type="compositionally biased region" description="Polar residues" evidence="5">
    <location>
        <begin position="591"/>
        <end position="608"/>
    </location>
</feature>
<evidence type="ECO:0000256" key="1">
    <source>
        <dbReference type="ARBA" id="ARBA00004123"/>
    </source>
</evidence>
<dbReference type="InterPro" id="IPR015943">
    <property type="entry name" value="WD40/YVTN_repeat-like_dom_sf"/>
</dbReference>
<feature type="compositionally biased region" description="Polar residues" evidence="5">
    <location>
        <begin position="859"/>
        <end position="874"/>
    </location>
</feature>
<organism evidence="7 8">
    <name type="scientific">Pyrrhoderma noxium</name>
    <dbReference type="NCBI Taxonomy" id="2282107"/>
    <lineage>
        <taxon>Eukaryota</taxon>
        <taxon>Fungi</taxon>
        <taxon>Dikarya</taxon>
        <taxon>Basidiomycota</taxon>
        <taxon>Agaricomycotina</taxon>
        <taxon>Agaricomycetes</taxon>
        <taxon>Hymenochaetales</taxon>
        <taxon>Hymenochaetaceae</taxon>
        <taxon>Pyrrhoderma</taxon>
    </lineage>
</organism>
<feature type="compositionally biased region" description="Polar residues" evidence="5">
    <location>
        <begin position="1271"/>
        <end position="1281"/>
    </location>
</feature>
<reference evidence="7 8" key="1">
    <citation type="journal article" date="2017" name="Mol. Ecol.">
        <title>Comparative and population genomic landscape of Phellinus noxius: A hypervariable fungus causing root rot in trees.</title>
        <authorList>
            <person name="Chung C.L."/>
            <person name="Lee T.J."/>
            <person name="Akiba M."/>
            <person name="Lee H.H."/>
            <person name="Kuo T.H."/>
            <person name="Liu D."/>
            <person name="Ke H.M."/>
            <person name="Yokoi T."/>
            <person name="Roa M.B."/>
            <person name="Lu M.J."/>
            <person name="Chang Y.Y."/>
            <person name="Ann P.J."/>
            <person name="Tsai J.N."/>
            <person name="Chen C.Y."/>
            <person name="Tzean S.S."/>
            <person name="Ota Y."/>
            <person name="Hattori T."/>
            <person name="Sahashi N."/>
            <person name="Liou R.F."/>
            <person name="Kikuchi T."/>
            <person name="Tsai I.J."/>
        </authorList>
    </citation>
    <scope>NUCLEOTIDE SEQUENCE [LARGE SCALE GENOMIC DNA]</scope>
    <source>
        <strain evidence="7 8">FFPRI411160</strain>
    </source>
</reference>
<dbReference type="STRING" id="2282107.A0A286UIV3"/>
<dbReference type="GO" id="GO:0005634">
    <property type="term" value="C:nucleus"/>
    <property type="evidence" value="ECO:0007669"/>
    <property type="project" value="UniProtKB-SubCell"/>
</dbReference>
<feature type="compositionally biased region" description="Low complexity" evidence="5">
    <location>
        <begin position="766"/>
        <end position="799"/>
    </location>
</feature>
<feature type="compositionally biased region" description="Low complexity" evidence="5">
    <location>
        <begin position="445"/>
        <end position="458"/>
    </location>
</feature>
<dbReference type="EMBL" id="NBII01000004">
    <property type="protein sequence ID" value="PAV19541.1"/>
    <property type="molecule type" value="Genomic_DNA"/>
</dbReference>
<comment type="caution">
    <text evidence="7">The sequence shown here is derived from an EMBL/GenBank/DDBJ whole genome shotgun (WGS) entry which is preliminary data.</text>
</comment>
<protein>
    <submittedName>
        <fullName evidence="7">Nuclear pore complex subunit</fullName>
    </submittedName>
</protein>
<keyword evidence="2" id="KW-0813">Transport</keyword>
<feature type="compositionally biased region" description="Low complexity" evidence="5">
    <location>
        <begin position="556"/>
        <end position="567"/>
    </location>
</feature>
<feature type="compositionally biased region" description="Low complexity" evidence="5">
    <location>
        <begin position="989"/>
        <end position="1008"/>
    </location>
</feature>
<dbReference type="FunCoup" id="A0A286UIV3">
    <property type="interactions" value="16"/>
</dbReference>
<dbReference type="Pfam" id="PF16755">
    <property type="entry name" value="Beta-prop_NUP159_NUP214"/>
    <property type="match status" value="1"/>
</dbReference>
<evidence type="ECO:0000256" key="3">
    <source>
        <dbReference type="ARBA" id="ARBA00023242"/>
    </source>
</evidence>
<comment type="subcellular location">
    <subcellularLocation>
        <location evidence="1">Nucleus</location>
    </subcellularLocation>
</comment>
<sequence>MSISNIQPSGLPTYSWTTADTGDKECDFLNLRLLNKRSRARLSPKPLDLSVFETKGNYFVVSNLKGWFAAITLDAGGRHQIIFSTLADLKRAITSNGEEGELLYTPMRVLHVAGPPVHLALSSNDDRLVVGIADGTIAIFDTAFLFSEGMEAVDALKVFMPGPPGVVRQIISNPGDLPDLVAIRRDTDNEIRDQGPAVEIIDTRQLTVVAGWKGGLTEETTPTIIGWSAKGKQIAIGLKSGDIITYSPADPASIKFNIPRPPCVDKTSPSIVSFNWLSNQVFFCVYSDPGQQRDPEVDQTHMFVHFDPKTHTAIASQPLSPYYPSPELRGPGLFSAIIRNWNPIKTLLFMSDTSSCDIGIVGSFADEDPEIWCNISLEETSTPSVPLNKDAEDTVPLALEMDFTSSDPTPQPVLFIYASDGTLQGWFISNTTGRPYPGMIAPTKSSVTPTTTQTAEPSIPQNNTPAFGQPSFATPTFGNSGFASTPKFGQSAFSGGGPAFNQANNSPAFSQASTSSASAQPSPGFGAFASAGPSKFGSTGFGFGKPVSSAEDKSSDAAASTEATMTDAVDDNSGMGGLSIGDSQPPRMTSHKSGQTSFGAFGSTSESSYIKPATGFGAFSQPQTPVKKDQPSAFETPKPSPAFGASGFGQPAFGQPAFGQPAFGQPAFGQPAFGQPSFGSPSTPGKSSTFGSPAPSAFSTPKSGGFGSFAGASKGFGAFAQSESSFLQPAQSVKVDSSPSITMSTSTDDAEKTTNESLATDKVEETPSPSNAAESTATTSTEKKLPSSFGPSEPSSSPPTNVFGGSAFLVPNNRSSAFSTPNSASRTETPGSSPENSPAPAKKPELPPSNPPSPKGTDSEGSSFLTPSQNNSPFGASLAFKAPPGPSAGAFANLVSTPNAFKPAEGFGAFGSTAKVPSTSPFANPKPVTVNAFATPVKPVSAFAPGGSGPSSSYVPTGVSTTPKFGTPSALGTSVFGKPSFGVPSTPKPSSTTPASTPAPASNAFSAFSGASGGFNAFTKAAGQTSSFKDLLKSEKDSTPESKPSTEDKKDNDKDKGLKLDTSFVEVLQPEELDEDNLPPTPSTHGTFDEDDQNLGEEGEIQETNNNDDEDSFLSESFSSDEDAENENEEDADGEELEEGEIVDKGEGDKEDSKDTTPAPSVPSKTDASDKKDSTTPDTSAIVEAPNKKPETKEESTTPVVPPPIIALNDEDSPLSGLFSKPSGTNKSAENASTSAPKPAASSSSIGLGRPSFLPTRVTEAAENAAPGQTAPKTLPTQSASILPRARPASPRQPFGQMPVKKESATPAVQPTVQKTAQEQPLSTTPKVPPPSSIAPEAPPIRPPVFRTPLFGSGNAVAAGNAPFIMPSSSRPVPPSSKQPTLFIKKQEVKPVQAVKPPQSQQAPSQITFESTMQKECQNLFLQMQEEIKQLEKGSKLLRELRVNYGRTVNLVHPRTDIGMSSKWAFGDLDAFVKITKGLEKDILAVYAIKDELLPLMQELESNLLKAETRKEEIVRFSKAKNDPEFSKMLKSRTLGPDAAETQSQLRRQIQTINNRVVQLEAHLKECKRKLEDHKKGKASIKPPSLDTINRTYRNIDVALEAQNKSIEALVMRVAKLDINDINSALHGKQTNKPKEQNAFVKSINATLKKEDEGKKPASRNNVTPSVAAWTAATLNAERSALRLKNALAKAREEPLLNTQAIKPVKQVPTLENLKTHKTESSLGDAGIEIPPLPDSQPPDNSNEHARRSTRSITHHAKPVKLGQTPSKPNSSIASFDWGPLPPTKPLSSLPFNLTSVEKKP</sequence>
<feature type="region of interest" description="Disordered" evidence="5">
    <location>
        <begin position="722"/>
        <end position="892"/>
    </location>
</feature>
<feature type="compositionally biased region" description="Polar residues" evidence="5">
    <location>
        <begin position="1764"/>
        <end position="1774"/>
    </location>
</feature>
<feature type="compositionally biased region" description="Polar residues" evidence="5">
    <location>
        <begin position="1222"/>
        <end position="1231"/>
    </location>
</feature>
<feature type="compositionally biased region" description="Polar residues" evidence="5">
    <location>
        <begin position="1156"/>
        <end position="1166"/>
    </location>
</feature>
<dbReference type="InParanoid" id="A0A286UIV3"/>
<feature type="region of interest" description="Disordered" evidence="5">
    <location>
        <begin position="445"/>
        <end position="526"/>
    </location>
</feature>
<feature type="domain" description="Nucleoporin Nup159/Nup146 N-terminal" evidence="6">
    <location>
        <begin position="59"/>
        <end position="413"/>
    </location>
</feature>
<dbReference type="SUPFAM" id="SSF117289">
    <property type="entry name" value="Nucleoporin domain"/>
    <property type="match status" value="1"/>
</dbReference>
<feature type="compositionally biased region" description="Polar residues" evidence="5">
    <location>
        <begin position="677"/>
        <end position="701"/>
    </location>
</feature>
<feature type="compositionally biased region" description="Basic and acidic residues" evidence="5">
    <location>
        <begin position="1030"/>
        <end position="1059"/>
    </location>
</feature>
<feature type="compositionally biased region" description="Basic and acidic residues" evidence="5">
    <location>
        <begin position="1142"/>
        <end position="1155"/>
    </location>
</feature>
<feature type="coiled-coil region" evidence="4">
    <location>
        <begin position="1543"/>
        <end position="1577"/>
    </location>
</feature>
<dbReference type="InterPro" id="IPR039462">
    <property type="entry name" value="Nup159/Nup146_N"/>
</dbReference>
<feature type="compositionally biased region" description="Polar residues" evidence="5">
    <location>
        <begin position="1307"/>
        <end position="1326"/>
    </location>
</feature>
<feature type="region of interest" description="Disordered" evidence="5">
    <location>
        <begin position="547"/>
        <end position="705"/>
    </location>
</feature>
<keyword evidence="3" id="KW-0539">Nucleus</keyword>
<feature type="compositionally biased region" description="Pro residues" evidence="5">
    <location>
        <begin position="1327"/>
        <end position="1341"/>
    </location>
</feature>
<feature type="compositionally biased region" description="Polar residues" evidence="5">
    <location>
        <begin position="459"/>
        <end position="493"/>
    </location>
</feature>
<name>A0A286UIV3_9AGAM</name>
<proteinExistence type="predicted"/>
<feature type="compositionally biased region" description="Low complexity" evidence="5">
    <location>
        <begin position="506"/>
        <end position="523"/>
    </location>
</feature>
<feature type="compositionally biased region" description="Low complexity" evidence="5">
    <location>
        <begin position="1232"/>
        <end position="1245"/>
    </location>
</feature>
<feature type="compositionally biased region" description="Polar residues" evidence="5">
    <location>
        <begin position="722"/>
        <end position="747"/>
    </location>
</feature>
<feature type="compositionally biased region" description="Polar residues" evidence="5">
    <location>
        <begin position="812"/>
        <end position="836"/>
    </location>
</feature>